<keyword evidence="1 2" id="KW-0808">Transferase</keyword>
<accession>A0A7T5R218</accession>
<dbReference type="Gene3D" id="3.40.50.10540">
    <property type="entry name" value="Crotonobetainyl-coa:carnitine coa-transferase, domain 1"/>
    <property type="match status" value="1"/>
</dbReference>
<organism evidence="2 3">
    <name type="scientific">Micavibrio aeruginosavorus</name>
    <dbReference type="NCBI Taxonomy" id="349221"/>
    <lineage>
        <taxon>Bacteria</taxon>
        <taxon>Pseudomonadati</taxon>
        <taxon>Bdellovibrionota</taxon>
        <taxon>Bdellovibrionia</taxon>
        <taxon>Bdellovibrionales</taxon>
        <taxon>Pseudobdellovibrionaceae</taxon>
        <taxon>Micavibrio</taxon>
    </lineage>
</organism>
<dbReference type="Proteomes" id="UP000595362">
    <property type="component" value="Chromosome"/>
</dbReference>
<dbReference type="PANTHER" id="PTHR48207:SF3">
    <property type="entry name" value="SUCCINATE--HYDROXYMETHYLGLUTARATE COA-TRANSFERASE"/>
    <property type="match status" value="1"/>
</dbReference>
<dbReference type="Gene3D" id="3.30.1540.10">
    <property type="entry name" value="formyl-coa transferase, domain 3"/>
    <property type="match status" value="1"/>
</dbReference>
<dbReference type="GO" id="GO:0008410">
    <property type="term" value="F:CoA-transferase activity"/>
    <property type="evidence" value="ECO:0007669"/>
    <property type="project" value="TreeGrafter"/>
</dbReference>
<gene>
    <name evidence="2" type="ORF">HYS17_11580</name>
</gene>
<evidence type="ECO:0000256" key="1">
    <source>
        <dbReference type="ARBA" id="ARBA00022679"/>
    </source>
</evidence>
<evidence type="ECO:0000313" key="2">
    <source>
        <dbReference type="EMBL" id="QQG36113.1"/>
    </source>
</evidence>
<dbReference type="Pfam" id="PF02515">
    <property type="entry name" value="CoA_transf_3"/>
    <property type="match status" value="1"/>
</dbReference>
<dbReference type="PANTHER" id="PTHR48207">
    <property type="entry name" value="SUCCINATE--HYDROXYMETHYLGLUTARATE COA-TRANSFERASE"/>
    <property type="match status" value="1"/>
</dbReference>
<evidence type="ECO:0000313" key="3">
    <source>
        <dbReference type="Proteomes" id="UP000595362"/>
    </source>
</evidence>
<protein>
    <submittedName>
        <fullName evidence="2">CoA transferase</fullName>
    </submittedName>
</protein>
<dbReference type="SUPFAM" id="SSF89796">
    <property type="entry name" value="CoA-transferase family III (CaiB/BaiF)"/>
    <property type="match status" value="1"/>
</dbReference>
<dbReference type="InterPro" id="IPR003673">
    <property type="entry name" value="CoA-Trfase_fam_III"/>
</dbReference>
<dbReference type="InterPro" id="IPR044855">
    <property type="entry name" value="CoA-Trfase_III_dom3_sf"/>
</dbReference>
<dbReference type="InterPro" id="IPR050483">
    <property type="entry name" value="CoA-transferase_III_domain"/>
</dbReference>
<reference evidence="2 3" key="1">
    <citation type="submission" date="2020-07" db="EMBL/GenBank/DDBJ databases">
        <title>Huge and variable diversity of episymbiotic CPR bacteria and DPANN archaea in groundwater ecosystems.</title>
        <authorList>
            <person name="He C.Y."/>
            <person name="Keren R."/>
            <person name="Whittaker M."/>
            <person name="Farag I.F."/>
            <person name="Doudna J."/>
            <person name="Cate J.H.D."/>
            <person name="Banfield J.F."/>
        </authorList>
    </citation>
    <scope>NUCLEOTIDE SEQUENCE [LARGE SCALE GENOMIC DNA]</scope>
    <source>
        <strain evidence="2">NC_groundwater_70_Ag_B-0.1um_54_66</strain>
    </source>
</reference>
<proteinExistence type="predicted"/>
<dbReference type="AlphaFoldDB" id="A0A7T5R218"/>
<dbReference type="EMBL" id="CP066681">
    <property type="protein sequence ID" value="QQG36113.1"/>
    <property type="molecule type" value="Genomic_DNA"/>
</dbReference>
<name>A0A7T5R218_9BACT</name>
<sequence length="406" mass="43628">MSGPLNGIRVLDLSRVLAGPSCTQILGDLGADIIKVEKPGEGDDTRKWGPPFLKDAAGNDTAESAYYLSCNRNKRSIAVDIAHPEGQKLIHGLLGHCDILIENFKVGGLEKYGLGYEQIKAQHPHIIYASITGFGQTGPLASEPGYDLMAQALGGLMAVTGEPEGMPMKVGVALSDIMTGLYAAIGVLAALHKRKETGRGDLVDVALLDCTLASLTNLAQFYLTGGAPAKRWGNAHSTIVPYQAFPAADGHLIIAVGNDKQFARLSGLLGHPEWAQDERFSTNRARVSHRDLIVSLIGAITPARTVADWVKALQDIDIPTGPVNRMDQVFAMEQIQARGMEIEMNHPTSPAPIHLVGSPLKLTENPVEYRLPPPICGEHTHQILKDILNKNDAEMKELVKAGIVST</sequence>
<dbReference type="InterPro" id="IPR023606">
    <property type="entry name" value="CoA-Trfase_III_dom_1_sf"/>
</dbReference>